<dbReference type="Pfam" id="PF12625">
    <property type="entry name" value="Arabinose_bd"/>
    <property type="match status" value="1"/>
</dbReference>
<organism evidence="3 4">
    <name type="scientific">Chamaesiphon minutus (strain ATCC 27169 / PCC 6605)</name>
    <dbReference type="NCBI Taxonomy" id="1173020"/>
    <lineage>
        <taxon>Bacteria</taxon>
        <taxon>Bacillati</taxon>
        <taxon>Cyanobacteriota</taxon>
        <taxon>Cyanophyceae</taxon>
        <taxon>Gomontiellales</taxon>
        <taxon>Chamaesiphonaceae</taxon>
        <taxon>Chamaesiphon</taxon>
    </lineage>
</organism>
<dbReference type="GO" id="GO:0005829">
    <property type="term" value="C:cytosol"/>
    <property type="evidence" value="ECO:0007669"/>
    <property type="project" value="TreeGrafter"/>
</dbReference>
<sequence>MNHRVSPQLILGIVSAAEKIGLEANELLSEIHLTTAILHRSDERISHQQLCVLWQTILDRTGEEAIGLRLAAYAQPTTYDVVNYVLECSPNLGEALARLSRYIRLVHEASVVRLETDGAVTRITHAFVGVSPPLPAATYQWVMANLFGGIRRMTGSAFVPLRVGFQQAQPANPAAFDRFFQTRVQFLQPVNELCLDSRLLQQPLLLSNDGLVTVLDRYATESIAKLPQANSLVNQVQREIQLHLQSDDPKLDTIAQALQLSSRTLQRKLKEAGTSYQVLLDEVRRELAIAYVRERSNISFRSRFFTWLL</sequence>
<accession>K9URU1</accession>
<dbReference type="GO" id="GO:0003700">
    <property type="term" value="F:DNA-binding transcription factor activity"/>
    <property type="evidence" value="ECO:0007669"/>
    <property type="project" value="TreeGrafter"/>
</dbReference>
<dbReference type="InterPro" id="IPR032687">
    <property type="entry name" value="AraC-type_N"/>
</dbReference>
<keyword evidence="1 3" id="KW-0238">DNA-binding</keyword>
<dbReference type="GO" id="GO:0000976">
    <property type="term" value="F:transcription cis-regulatory region binding"/>
    <property type="evidence" value="ECO:0007669"/>
    <property type="project" value="TreeGrafter"/>
</dbReference>
<evidence type="ECO:0000256" key="1">
    <source>
        <dbReference type="ARBA" id="ARBA00023125"/>
    </source>
</evidence>
<gene>
    <name evidence="3" type="ORF">Cha6605_6159</name>
</gene>
<dbReference type="PANTHER" id="PTHR47894:SF1">
    <property type="entry name" value="HTH-TYPE TRANSCRIPTIONAL REGULATOR VQSM"/>
    <property type="match status" value="1"/>
</dbReference>
<geneLocation type="plasmid" evidence="3 4">
    <name>pCHA6605.01</name>
</geneLocation>
<dbReference type="KEGG" id="cmp:Cha6605_6159"/>
<dbReference type="RefSeq" id="WP_015328874.1">
    <property type="nucleotide sequence ID" value="NC_020053.1"/>
</dbReference>
<dbReference type="PANTHER" id="PTHR47894">
    <property type="entry name" value="HTH-TYPE TRANSCRIPTIONAL REGULATOR GADX"/>
    <property type="match status" value="1"/>
</dbReference>
<dbReference type="HOGENOM" id="CLU_047522_1_1_3"/>
<evidence type="ECO:0000313" key="4">
    <source>
        <dbReference type="Proteomes" id="UP000010366"/>
    </source>
</evidence>
<dbReference type="OrthoDB" id="5582699at2"/>
<dbReference type="Proteomes" id="UP000010366">
    <property type="component" value="Plasmid pCHA6605.01"/>
</dbReference>
<feature type="domain" description="HTH-type transcriptional regulator AraC-type N-terminal" evidence="2">
    <location>
        <begin position="21"/>
        <end position="204"/>
    </location>
</feature>
<keyword evidence="3" id="KW-0614">Plasmid</keyword>
<dbReference type="Gene3D" id="1.10.10.60">
    <property type="entry name" value="Homeodomain-like"/>
    <property type="match status" value="1"/>
</dbReference>
<dbReference type="EMBL" id="CP003601">
    <property type="protein sequence ID" value="AFY96989.1"/>
    <property type="molecule type" value="Genomic_DNA"/>
</dbReference>
<name>K9URU1_CHAP6</name>
<reference evidence="3 4" key="1">
    <citation type="submission" date="2012-05" db="EMBL/GenBank/DDBJ databases">
        <title>Noncontiguous Finished plasmid 1 of genome of Chamaesiphon sp. PCC 6605.</title>
        <authorList>
            <consortium name="US DOE Joint Genome Institute"/>
            <person name="Gugger M."/>
            <person name="Coursin T."/>
            <person name="Rippka R."/>
            <person name="Tandeau De Marsac N."/>
            <person name="Huntemann M."/>
            <person name="Wei C.-L."/>
            <person name="Han J."/>
            <person name="Detter J.C."/>
            <person name="Han C."/>
            <person name="Tapia R."/>
            <person name="Chen A."/>
            <person name="Kyrpides N."/>
            <person name="Mavromatis K."/>
            <person name="Markowitz V."/>
            <person name="Szeto E."/>
            <person name="Ivanova N."/>
            <person name="Pagani I."/>
            <person name="Pati A."/>
            <person name="Goodwin L."/>
            <person name="Nordberg H.P."/>
            <person name="Cantor M.N."/>
            <person name="Hua S.X."/>
            <person name="Woyke T."/>
            <person name="Kerfeld C.A."/>
        </authorList>
    </citation>
    <scope>NUCLEOTIDE SEQUENCE [LARGE SCALE GENOMIC DNA]</scope>
    <source>
        <strain evidence="4">ATCC 27169 / PCC 6605</strain>
        <plasmid evidence="4">Plasmid pCHA6605.01</plasmid>
    </source>
</reference>
<dbReference type="eggNOG" id="COG2207">
    <property type="taxonomic scope" value="Bacteria"/>
</dbReference>
<evidence type="ECO:0000313" key="3">
    <source>
        <dbReference type="EMBL" id="AFY96989.1"/>
    </source>
</evidence>
<proteinExistence type="predicted"/>
<keyword evidence="4" id="KW-1185">Reference proteome</keyword>
<dbReference type="AlphaFoldDB" id="K9URU1"/>
<evidence type="ECO:0000259" key="2">
    <source>
        <dbReference type="Pfam" id="PF12625"/>
    </source>
</evidence>
<protein>
    <submittedName>
        <fullName evidence="3">DNA-binding domain-containing protein, AraC-type</fullName>
    </submittedName>
</protein>